<evidence type="ECO:0000313" key="3">
    <source>
        <dbReference type="EMBL" id="KAK2604012.1"/>
    </source>
</evidence>
<evidence type="ECO:0000256" key="1">
    <source>
        <dbReference type="SAM" id="MobiDB-lite"/>
    </source>
</evidence>
<keyword evidence="2" id="KW-1133">Transmembrane helix</keyword>
<keyword evidence="2" id="KW-0812">Transmembrane</keyword>
<feature type="compositionally biased region" description="Polar residues" evidence="1">
    <location>
        <begin position="187"/>
        <end position="200"/>
    </location>
</feature>
<evidence type="ECO:0000313" key="4">
    <source>
        <dbReference type="Proteomes" id="UP001251528"/>
    </source>
</evidence>
<evidence type="ECO:0000256" key="2">
    <source>
        <dbReference type="SAM" id="Phobius"/>
    </source>
</evidence>
<sequence>MSLNPDSNSYYYLKLKGYTNDCMVAIQTTNENYPVRLGSCAAVGDLAKWQLKSADAGRYFIYNKGLPGPQTRLDFVQVKGGILAAILGPSSNEFLNQRWELDWSRENAFQLGSYGLPGGMAGMKNVSTSVIAIIVLSDKEASSGVLEWNLVAADVGGSSSTQQSVTATTTTATTTATSSGLYYPDSPTATPNSNATSHQPTLSPGAIVAVVLGAVAVGLLIIFFTCGKSRNWIRRALCCQPCQPAEGEGAETPLALNNLSWRGPEVDQSFEATSRTTNSGSPSRSGGAGGRMGIEGASTLSQESTRPNPVTTNEWPSMETNSGF</sequence>
<dbReference type="Proteomes" id="UP001251528">
    <property type="component" value="Unassembled WGS sequence"/>
</dbReference>
<organism evidence="3 4">
    <name type="scientific">Conoideocrella luteorostrata</name>
    <dbReference type="NCBI Taxonomy" id="1105319"/>
    <lineage>
        <taxon>Eukaryota</taxon>
        <taxon>Fungi</taxon>
        <taxon>Dikarya</taxon>
        <taxon>Ascomycota</taxon>
        <taxon>Pezizomycotina</taxon>
        <taxon>Sordariomycetes</taxon>
        <taxon>Hypocreomycetidae</taxon>
        <taxon>Hypocreales</taxon>
        <taxon>Clavicipitaceae</taxon>
        <taxon>Conoideocrella</taxon>
    </lineage>
</organism>
<accession>A0AAJ0CSP6</accession>
<name>A0AAJ0CSP6_9HYPO</name>
<keyword evidence="2" id="KW-0472">Membrane</keyword>
<feature type="transmembrane region" description="Helical" evidence="2">
    <location>
        <begin position="206"/>
        <end position="226"/>
    </location>
</feature>
<dbReference type="AlphaFoldDB" id="A0AAJ0CSP6"/>
<feature type="region of interest" description="Disordered" evidence="1">
    <location>
        <begin position="268"/>
        <end position="324"/>
    </location>
</feature>
<feature type="region of interest" description="Disordered" evidence="1">
    <location>
        <begin position="176"/>
        <end position="200"/>
    </location>
</feature>
<comment type="caution">
    <text evidence="3">The sequence shown here is derived from an EMBL/GenBank/DDBJ whole genome shotgun (WGS) entry which is preliminary data.</text>
</comment>
<dbReference type="PROSITE" id="PS50231">
    <property type="entry name" value="RICIN_B_LECTIN"/>
    <property type="match status" value="1"/>
</dbReference>
<reference evidence="3" key="1">
    <citation type="submission" date="2023-06" db="EMBL/GenBank/DDBJ databases">
        <title>Conoideocrella luteorostrata (Hypocreales: Clavicipitaceae), a potential biocontrol fungus for elongate hemlock scale in United States Christmas tree production areas.</title>
        <authorList>
            <person name="Barrett H."/>
            <person name="Lovett B."/>
            <person name="Macias A.M."/>
            <person name="Stajich J.E."/>
            <person name="Kasson M.T."/>
        </authorList>
    </citation>
    <scope>NUCLEOTIDE SEQUENCE</scope>
    <source>
        <strain evidence="3">ARSEF 14590</strain>
    </source>
</reference>
<protein>
    <submittedName>
        <fullName evidence="3">Uncharacterized protein</fullName>
    </submittedName>
</protein>
<feature type="compositionally biased region" description="Polar residues" evidence="1">
    <location>
        <begin position="299"/>
        <end position="324"/>
    </location>
</feature>
<proteinExistence type="predicted"/>
<gene>
    <name evidence="3" type="ORF">QQS21_003848</name>
</gene>
<dbReference type="EMBL" id="JASWJB010000052">
    <property type="protein sequence ID" value="KAK2604012.1"/>
    <property type="molecule type" value="Genomic_DNA"/>
</dbReference>
<keyword evidence="4" id="KW-1185">Reference proteome</keyword>